<reference evidence="1" key="1">
    <citation type="submission" date="2024-08" db="EMBL/GenBank/DDBJ databases">
        <title>Lentilactobacillus sp. nov., isolated from tree bark.</title>
        <authorList>
            <person name="Phuengjayaem S."/>
            <person name="Tanasupawat S."/>
        </authorList>
    </citation>
    <scope>NUCLEOTIDE SEQUENCE</scope>
    <source>
        <strain evidence="1">SPB1-3</strain>
    </source>
</reference>
<dbReference type="EMBL" id="CP168151">
    <property type="protein sequence ID" value="XFD40150.1"/>
    <property type="molecule type" value="Genomic_DNA"/>
</dbReference>
<evidence type="ECO:0000313" key="1">
    <source>
        <dbReference type="EMBL" id="XFD40150.1"/>
    </source>
</evidence>
<dbReference type="Proteomes" id="UP001149860">
    <property type="component" value="Chromosome"/>
</dbReference>
<sequence length="437" mass="50905">MLIASAFQDFCQSIKFVENENWLKRMQQITKKINYKYYGNENNISDHRLRVGSTGRHTATNDVSDYDILFNLPWSTYKKFNSHKHGQSDLLQEIKNCVKESYYNTEIRGDGQVVDVKFNDGLIEIIPGFKNDDGSFQYPDTHQGGSWRKTNPLPEKKFCKLDDHASNGTFRDLTRMIRVWKNHKGFIFKGLLIDTLVHNFYIENKDWINDCTYANYPLLMKKLYMYLSKQSTTQGCWFALGSQQRVDNQEDTHFISKAKSASDKLSSINLNNDNDVFKIFRELFGNKFNVVIKKSRSEVDEQFATSYFKAVDIQGTFDISCTVSKSGFRGHSIEFFKKKYHHLLKLSKLIFEVENINLPPKYAVENVNYYWKIRNYGDEARNSNCLRGEIRKGSKQHKETTKYANLGHYVECFMVVNNVVIARSKINVPIGRDSHAK</sequence>
<gene>
    <name evidence="1" type="ORF">O0236_002215</name>
</gene>
<organism evidence="1 2">
    <name type="scientific">Lentilactobacillus terminaliae</name>
    <dbReference type="NCBI Taxonomy" id="3003483"/>
    <lineage>
        <taxon>Bacteria</taxon>
        <taxon>Bacillati</taxon>
        <taxon>Bacillota</taxon>
        <taxon>Bacilli</taxon>
        <taxon>Lactobacillales</taxon>
        <taxon>Lactobacillaceae</taxon>
        <taxon>Lentilactobacillus</taxon>
    </lineage>
</organism>
<accession>A0ACD5DFW2</accession>
<evidence type="ECO:0000313" key="2">
    <source>
        <dbReference type="Proteomes" id="UP001149860"/>
    </source>
</evidence>
<proteinExistence type="predicted"/>
<keyword evidence="2" id="KW-1185">Reference proteome</keyword>
<protein>
    <submittedName>
        <fullName evidence="1">Nucleotidyltransferase</fullName>
    </submittedName>
</protein>
<name>A0ACD5DFW2_9LACO</name>